<evidence type="ECO:0000313" key="2">
    <source>
        <dbReference type="EMBL" id="RIY41088.1"/>
    </source>
</evidence>
<feature type="region of interest" description="Disordered" evidence="1">
    <location>
        <begin position="1"/>
        <end position="27"/>
    </location>
</feature>
<proteinExistence type="predicted"/>
<dbReference type="Proteomes" id="UP000266206">
    <property type="component" value="Unassembled WGS sequence"/>
</dbReference>
<reference evidence="2 3" key="1">
    <citation type="submission" date="2017-08" db="EMBL/GenBank/DDBJ databases">
        <title>Pusillimonas indicus sp. nov., a member of the family Alcaligenaceae isolated from surface seawater.</title>
        <authorList>
            <person name="Li J."/>
        </authorList>
    </citation>
    <scope>NUCLEOTIDE SEQUENCE [LARGE SCALE GENOMIC DNA]</scope>
    <source>
        <strain evidence="2 3">L52-1-41</strain>
    </source>
</reference>
<dbReference type="OrthoDB" id="9773014at2"/>
<feature type="compositionally biased region" description="Basic and acidic residues" evidence="1">
    <location>
        <begin position="14"/>
        <end position="24"/>
    </location>
</feature>
<dbReference type="EMBL" id="NQYH01000005">
    <property type="protein sequence ID" value="RIY41088.1"/>
    <property type="molecule type" value="Genomic_DNA"/>
</dbReference>
<comment type="caution">
    <text evidence="2">The sequence shown here is derived from an EMBL/GenBank/DDBJ whole genome shotgun (WGS) entry which is preliminary data.</text>
</comment>
<gene>
    <name evidence="2" type="ORF">CJP73_08030</name>
</gene>
<sequence length="214" mass="24235">MTDAFIFEPTQPELEQHESGDEKNQSLSRFNADQWRDIREQASLSWDQGEPVSIVEIHSINGGAVLQLVSHQKPPGSRAVCLWTDWSEALLVERPLKNRNLPSLSRRPPKSPWLQGYVMVANPMQASYAPIPYNFEGQYVELASFEREFWLVSGVKAKSDEAYSDHYLGYWTPVTESDLLALKHADDNHGLFIGNSVMQETHKITQQPAQLTPG</sequence>
<dbReference type="AlphaFoldDB" id="A0A3A1YV67"/>
<protein>
    <submittedName>
        <fullName evidence="2">Uncharacterized protein</fullName>
    </submittedName>
</protein>
<evidence type="ECO:0000256" key="1">
    <source>
        <dbReference type="SAM" id="MobiDB-lite"/>
    </source>
</evidence>
<organism evidence="2 3">
    <name type="scientific">Neopusillimonas maritima</name>
    <dbReference type="NCBI Taxonomy" id="2026239"/>
    <lineage>
        <taxon>Bacteria</taxon>
        <taxon>Pseudomonadati</taxon>
        <taxon>Pseudomonadota</taxon>
        <taxon>Betaproteobacteria</taxon>
        <taxon>Burkholderiales</taxon>
        <taxon>Alcaligenaceae</taxon>
        <taxon>Neopusillimonas</taxon>
    </lineage>
</organism>
<accession>A0A3A1YV67</accession>
<evidence type="ECO:0000313" key="3">
    <source>
        <dbReference type="Proteomes" id="UP000266206"/>
    </source>
</evidence>
<dbReference type="RefSeq" id="WP_119516089.1">
    <property type="nucleotide sequence ID" value="NZ_NQYH01000005.1"/>
</dbReference>
<name>A0A3A1YV67_9BURK</name>